<proteinExistence type="predicted"/>
<accession>A0A1F6DJ61</accession>
<dbReference type="GO" id="GO:0016051">
    <property type="term" value="P:carbohydrate biosynthetic process"/>
    <property type="evidence" value="ECO:0007669"/>
    <property type="project" value="InterPro"/>
</dbReference>
<dbReference type="SUPFAM" id="SSF51269">
    <property type="entry name" value="AFP III-like domain"/>
    <property type="match status" value="1"/>
</dbReference>
<dbReference type="PANTHER" id="PTHR42966:SF2">
    <property type="entry name" value="PSEUDAMINIC ACID SYNTHASE"/>
    <property type="match status" value="1"/>
</dbReference>
<dbReference type="InterPro" id="IPR013785">
    <property type="entry name" value="Aldolase_TIM"/>
</dbReference>
<gene>
    <name evidence="2" type="ORF">A3C19_01855</name>
</gene>
<feature type="domain" description="AFP-like" evidence="1">
    <location>
        <begin position="293"/>
        <end position="351"/>
    </location>
</feature>
<comment type="caution">
    <text evidence="2">The sequence shown here is derived from an EMBL/GenBank/DDBJ whole genome shotgun (WGS) entry which is preliminary data.</text>
</comment>
<dbReference type="SMART" id="SM00858">
    <property type="entry name" value="SAF"/>
    <property type="match status" value="1"/>
</dbReference>
<dbReference type="STRING" id="1798495.A3C19_01855"/>
<dbReference type="Gene3D" id="3.90.1210.10">
    <property type="entry name" value="Antifreeze-like/N-acetylneuraminic acid synthase C-terminal domain"/>
    <property type="match status" value="1"/>
</dbReference>
<evidence type="ECO:0000259" key="1">
    <source>
        <dbReference type="PROSITE" id="PS50844"/>
    </source>
</evidence>
<dbReference type="InterPro" id="IPR036732">
    <property type="entry name" value="AFP_Neu5c_C_sf"/>
</dbReference>
<dbReference type="Pfam" id="PF08666">
    <property type="entry name" value="SAF"/>
    <property type="match status" value="1"/>
</dbReference>
<dbReference type="InterPro" id="IPR013132">
    <property type="entry name" value="PseI/NeuA/B-like_N"/>
</dbReference>
<sequence length="356" mass="38756">MKNAEIKIGTHAIGPDSPVFMIAEMSGNHNRDLARAHAIIDAAADAGADALKLQTYTADTITLNSDRPEFTLTWQGKTRTLYELYQEGATPWEWHAELFAHARERGMTPFSSPFDTTAVDFLEELHTQLYKVASFEVVDIPLLEAIGKTGKPVIMSRGMSTFEELELAVATLRESGTTDIVILQCVSAYPAKPEDMNLLTIPYLAERFGVLTGLSDHTLTNDSAIAAVALGARAIEKHMTDARAEGGVDSAFSLEPAEFAALVRSVRTVEAALGKPTDARAVREEGETRFRKSLFAAADIKRGEIFTGKNVRSVRPSMGLPPKYYRQILGKRAARDISFATPLTWALIEGGQPGGS</sequence>
<dbReference type="EMBL" id="MFLI01000020">
    <property type="protein sequence ID" value="OGG61489.1"/>
    <property type="molecule type" value="Genomic_DNA"/>
</dbReference>
<dbReference type="InterPro" id="IPR013974">
    <property type="entry name" value="SAF"/>
</dbReference>
<dbReference type="InterPro" id="IPR006190">
    <property type="entry name" value="SAF_AFP_Neu5Ac"/>
</dbReference>
<dbReference type="Gene3D" id="3.20.20.70">
    <property type="entry name" value="Aldolase class I"/>
    <property type="match status" value="1"/>
</dbReference>
<dbReference type="PROSITE" id="PS50844">
    <property type="entry name" value="AFP_LIKE"/>
    <property type="match status" value="1"/>
</dbReference>
<dbReference type="PANTHER" id="PTHR42966">
    <property type="entry name" value="N-ACETYLNEURAMINATE SYNTHASE"/>
    <property type="match status" value="1"/>
</dbReference>
<dbReference type="SUPFAM" id="SSF51569">
    <property type="entry name" value="Aldolase"/>
    <property type="match status" value="1"/>
</dbReference>
<dbReference type="NCBIfam" id="TIGR03586">
    <property type="entry name" value="PseI"/>
    <property type="match status" value="1"/>
</dbReference>
<dbReference type="CDD" id="cd11615">
    <property type="entry name" value="SAF_NeuB_like"/>
    <property type="match status" value="1"/>
</dbReference>
<dbReference type="InterPro" id="IPR057736">
    <property type="entry name" value="SAF_PseI/NeuA/NeuB"/>
</dbReference>
<dbReference type="GO" id="GO:0047444">
    <property type="term" value="F:N-acylneuraminate-9-phosphate synthase activity"/>
    <property type="evidence" value="ECO:0007669"/>
    <property type="project" value="TreeGrafter"/>
</dbReference>
<dbReference type="Proteomes" id="UP000178532">
    <property type="component" value="Unassembled WGS sequence"/>
</dbReference>
<dbReference type="InterPro" id="IPR020030">
    <property type="entry name" value="Pseudaminic_synth_PseI"/>
</dbReference>
<dbReference type="AlphaFoldDB" id="A0A1F6DJ61"/>
<reference evidence="2 3" key="1">
    <citation type="journal article" date="2016" name="Nat. Commun.">
        <title>Thousands of microbial genomes shed light on interconnected biogeochemical processes in an aquifer system.</title>
        <authorList>
            <person name="Anantharaman K."/>
            <person name="Brown C.T."/>
            <person name="Hug L.A."/>
            <person name="Sharon I."/>
            <person name="Castelle C.J."/>
            <person name="Probst A.J."/>
            <person name="Thomas B.C."/>
            <person name="Singh A."/>
            <person name="Wilkins M.J."/>
            <person name="Karaoz U."/>
            <person name="Brodie E.L."/>
            <person name="Williams K.H."/>
            <person name="Hubbard S.S."/>
            <person name="Banfield J.F."/>
        </authorList>
    </citation>
    <scope>NUCLEOTIDE SEQUENCE [LARGE SCALE GENOMIC DNA]</scope>
</reference>
<name>A0A1F6DJ61_9BACT</name>
<dbReference type="Pfam" id="PF03102">
    <property type="entry name" value="NeuB"/>
    <property type="match status" value="1"/>
</dbReference>
<dbReference type="InterPro" id="IPR051690">
    <property type="entry name" value="PseI-like"/>
</dbReference>
<evidence type="ECO:0000313" key="2">
    <source>
        <dbReference type="EMBL" id="OGG61489.1"/>
    </source>
</evidence>
<organism evidence="2 3">
    <name type="scientific">Candidatus Kaiserbacteria bacterium RIFCSPHIGHO2_02_FULL_54_22</name>
    <dbReference type="NCBI Taxonomy" id="1798495"/>
    <lineage>
        <taxon>Bacteria</taxon>
        <taxon>Candidatus Kaiseribacteriota</taxon>
    </lineage>
</organism>
<evidence type="ECO:0000313" key="3">
    <source>
        <dbReference type="Proteomes" id="UP000178532"/>
    </source>
</evidence>
<protein>
    <submittedName>
        <fullName evidence="2">Pseudaminic acid synthase</fullName>
    </submittedName>
</protein>